<proteinExistence type="inferred from homology"/>
<dbReference type="AlphaFoldDB" id="A0A3M0DA32"/>
<evidence type="ECO:0000259" key="8">
    <source>
        <dbReference type="Pfam" id="PF01578"/>
    </source>
</evidence>
<dbReference type="PANTHER" id="PTHR30071:SF1">
    <property type="entry name" value="CYTOCHROME B_B6 PROTEIN-RELATED"/>
    <property type="match status" value="1"/>
</dbReference>
<dbReference type="GO" id="GO:0015232">
    <property type="term" value="F:heme transmembrane transporter activity"/>
    <property type="evidence" value="ECO:0007669"/>
    <property type="project" value="InterPro"/>
</dbReference>
<feature type="transmembrane region" description="Helical" evidence="7">
    <location>
        <begin position="217"/>
        <end position="240"/>
    </location>
</feature>
<gene>
    <name evidence="10" type="ORF">ATH50_1615</name>
    <name evidence="9" type="ORF">DU502_13795</name>
</gene>
<evidence type="ECO:0000313" key="10">
    <source>
        <dbReference type="EMBL" id="RMB18165.1"/>
    </source>
</evidence>
<accession>A0A3M0DA32</accession>
<dbReference type="RefSeq" id="WP_121920267.1">
    <property type="nucleotide sequence ID" value="NZ_CP034145.1"/>
</dbReference>
<reference evidence="10" key="3">
    <citation type="submission" date="2018-10" db="EMBL/GenBank/DDBJ databases">
        <authorList>
            <person name="Whitman W."/>
            <person name="Huntemann M."/>
            <person name="Clum A."/>
            <person name="Pillay M."/>
            <person name="Palaniappan K."/>
            <person name="Varghese N."/>
            <person name="Mikhailova N."/>
            <person name="Stamatis D."/>
            <person name="Reddy T."/>
            <person name="Daum C."/>
            <person name="Shapiro N."/>
            <person name="Ivanova N."/>
            <person name="Kyrpides N."/>
            <person name="Woyke T."/>
        </authorList>
    </citation>
    <scope>NUCLEOTIDE SEQUENCE</scope>
    <source>
        <strain evidence="10">CGMCC 1.10124</strain>
    </source>
</reference>
<comment type="subcellular location">
    <subcellularLocation>
        <location evidence="1">Membrane</location>
        <topology evidence="1">Multi-pass membrane protein</topology>
    </subcellularLocation>
</comment>
<dbReference type="GeneID" id="38472379"/>
<keyword evidence="12" id="KW-1185">Reference proteome</keyword>
<dbReference type="Proteomes" id="UP000277326">
    <property type="component" value="Unassembled WGS sequence"/>
</dbReference>
<reference evidence="9 12" key="2">
    <citation type="submission" date="2018-07" db="EMBL/GenBank/DDBJ databases">
        <title>Genome sequences of Haloplanus aerogenes JCM 16430T.</title>
        <authorList>
            <person name="Kim Y.B."/>
            <person name="Roh S.W."/>
        </authorList>
    </citation>
    <scope>NUCLEOTIDE SEQUENCE [LARGE SCALE GENOMIC DNA]</scope>
    <source>
        <strain evidence="9 12">JCM 16430</strain>
    </source>
</reference>
<keyword evidence="3 7" id="KW-0812">Transmembrane</keyword>
<feature type="transmembrane region" description="Helical" evidence="7">
    <location>
        <begin position="117"/>
        <end position="138"/>
    </location>
</feature>
<evidence type="ECO:0000256" key="7">
    <source>
        <dbReference type="SAM" id="Phobius"/>
    </source>
</evidence>
<dbReference type="InterPro" id="IPR002541">
    <property type="entry name" value="Cyt_c_assembly"/>
</dbReference>
<dbReference type="GO" id="GO:0020037">
    <property type="term" value="F:heme binding"/>
    <property type="evidence" value="ECO:0007669"/>
    <property type="project" value="InterPro"/>
</dbReference>
<evidence type="ECO:0000313" key="12">
    <source>
        <dbReference type="Proteomes" id="UP000282007"/>
    </source>
</evidence>
<dbReference type="PANTHER" id="PTHR30071">
    <property type="entry name" value="HEME EXPORTER PROTEIN C"/>
    <property type="match status" value="1"/>
</dbReference>
<keyword evidence="6 7" id="KW-0472">Membrane</keyword>
<dbReference type="InterPro" id="IPR045062">
    <property type="entry name" value="Cyt_c_biogenesis_CcsA/CcmC"/>
</dbReference>
<dbReference type="PRINTS" id="PR01386">
    <property type="entry name" value="CCMCBIOGNSIS"/>
</dbReference>
<feature type="transmembrane region" description="Helical" evidence="7">
    <location>
        <begin position="174"/>
        <end position="197"/>
    </location>
</feature>
<evidence type="ECO:0000256" key="5">
    <source>
        <dbReference type="ARBA" id="ARBA00022989"/>
    </source>
</evidence>
<evidence type="ECO:0000256" key="4">
    <source>
        <dbReference type="ARBA" id="ARBA00022748"/>
    </source>
</evidence>
<name>A0A3M0DA32_9EURY</name>
<evidence type="ECO:0000256" key="3">
    <source>
        <dbReference type="ARBA" id="ARBA00022692"/>
    </source>
</evidence>
<sequence length="255" mass="28619">MTTDEYERTERTRSNRFSAARIVGRITGILHRVTRSRAVKWGTLVFGTLSLALVFGTASKTMYGIEHGGNLLAYWHIALAWVAAAALGTTFVGSALYLRYRGPFWSRLAHSSGELGFLFATLTLLFGSAWGKVIWNSWWEWTDVRLVTFLIVWFIYAGYLVVSAATDPGAGDRYVAVYGVIGFVTVPISYASTRLWTPTFHETTMGNPQVSANIDPTTLVVTVVAATFLYVYLLGLRIQVHEVEDRIRRLHTQRR</sequence>
<dbReference type="EMBL" id="CP034145">
    <property type="protein sequence ID" value="AZH26371.1"/>
    <property type="molecule type" value="Genomic_DNA"/>
</dbReference>
<feature type="domain" description="Cytochrome c assembly protein" evidence="8">
    <location>
        <begin position="32"/>
        <end position="201"/>
    </location>
</feature>
<dbReference type="OrthoDB" id="148358at2157"/>
<evidence type="ECO:0000313" key="9">
    <source>
        <dbReference type="EMBL" id="AZH26371.1"/>
    </source>
</evidence>
<evidence type="ECO:0000256" key="2">
    <source>
        <dbReference type="ARBA" id="ARBA00005840"/>
    </source>
</evidence>
<dbReference type="EMBL" id="REFS01000003">
    <property type="protein sequence ID" value="RMB18165.1"/>
    <property type="molecule type" value="Genomic_DNA"/>
</dbReference>
<evidence type="ECO:0000256" key="6">
    <source>
        <dbReference type="ARBA" id="ARBA00023136"/>
    </source>
</evidence>
<dbReference type="InterPro" id="IPR003557">
    <property type="entry name" value="Cyt_c_biogenesis_CcmC"/>
</dbReference>
<reference evidence="10 11" key="1">
    <citation type="journal article" date="2015" name="Stand. Genomic Sci.">
        <title>Genomic Encyclopedia of Bacterial and Archaeal Type Strains, Phase III: the genomes of soil and plant-associated and newly described type strains.</title>
        <authorList>
            <person name="Whitman W.B."/>
            <person name="Woyke T."/>
            <person name="Klenk H.P."/>
            <person name="Zhou Y."/>
            <person name="Lilburn T.G."/>
            <person name="Beck B.J."/>
            <person name="De Vos P."/>
            <person name="Vandamme P."/>
            <person name="Eisen J.A."/>
            <person name="Garrity G."/>
            <person name="Hugenholtz P."/>
            <person name="Kyrpides N.C."/>
        </authorList>
    </citation>
    <scope>NUCLEOTIDE SEQUENCE [LARGE SCALE GENOMIC DNA]</scope>
    <source>
        <strain evidence="10 11">CGMCC 1.10124</strain>
    </source>
</reference>
<feature type="transmembrane region" description="Helical" evidence="7">
    <location>
        <begin position="73"/>
        <end position="97"/>
    </location>
</feature>
<evidence type="ECO:0000313" key="11">
    <source>
        <dbReference type="Proteomes" id="UP000277326"/>
    </source>
</evidence>
<dbReference type="Pfam" id="PF01578">
    <property type="entry name" value="Cytochrom_C_asm"/>
    <property type="match status" value="1"/>
</dbReference>
<dbReference type="KEGG" id="haer:DU502_13795"/>
<comment type="similarity">
    <text evidence="2">Belongs to the CcmC/CycZ/HelC family.</text>
</comment>
<organism evidence="10 11">
    <name type="scientific">Haloplanus aerogenes</name>
    <dbReference type="NCBI Taxonomy" id="660522"/>
    <lineage>
        <taxon>Archaea</taxon>
        <taxon>Methanobacteriati</taxon>
        <taxon>Methanobacteriota</taxon>
        <taxon>Stenosarchaea group</taxon>
        <taxon>Halobacteria</taxon>
        <taxon>Halobacteriales</taxon>
        <taxon>Haloferacaceae</taxon>
        <taxon>Haloplanus</taxon>
    </lineage>
</organism>
<dbReference type="GO" id="GO:0017004">
    <property type="term" value="P:cytochrome complex assembly"/>
    <property type="evidence" value="ECO:0007669"/>
    <property type="project" value="UniProtKB-KW"/>
</dbReference>
<evidence type="ECO:0000256" key="1">
    <source>
        <dbReference type="ARBA" id="ARBA00004141"/>
    </source>
</evidence>
<feature type="transmembrane region" description="Helical" evidence="7">
    <location>
        <begin position="144"/>
        <end position="162"/>
    </location>
</feature>
<keyword evidence="4" id="KW-0201">Cytochrome c-type biogenesis</keyword>
<keyword evidence="5 7" id="KW-1133">Transmembrane helix</keyword>
<protein>
    <submittedName>
        <fullName evidence="9">ABC transporter permease</fullName>
    </submittedName>
    <submittedName>
        <fullName evidence="10">Heme exporter protein C</fullName>
    </submittedName>
</protein>
<dbReference type="GO" id="GO:0005886">
    <property type="term" value="C:plasma membrane"/>
    <property type="evidence" value="ECO:0007669"/>
    <property type="project" value="TreeGrafter"/>
</dbReference>
<feature type="transmembrane region" description="Helical" evidence="7">
    <location>
        <begin position="38"/>
        <end position="58"/>
    </location>
</feature>
<dbReference type="Proteomes" id="UP000282007">
    <property type="component" value="Chromosome"/>
</dbReference>